<reference evidence="2" key="1">
    <citation type="journal article" date="2023" name="Science">
        <title>Genome structures resolve the early diversification of teleost fishes.</title>
        <authorList>
            <person name="Parey E."/>
            <person name="Louis A."/>
            <person name="Montfort J."/>
            <person name="Bouchez O."/>
            <person name="Roques C."/>
            <person name="Iampietro C."/>
            <person name="Lluch J."/>
            <person name="Castinel A."/>
            <person name="Donnadieu C."/>
            <person name="Desvignes T."/>
            <person name="Floi Bucao C."/>
            <person name="Jouanno E."/>
            <person name="Wen M."/>
            <person name="Mejri S."/>
            <person name="Dirks R."/>
            <person name="Jansen H."/>
            <person name="Henkel C."/>
            <person name="Chen W.J."/>
            <person name="Zahm M."/>
            <person name="Cabau C."/>
            <person name="Klopp C."/>
            <person name="Thompson A.W."/>
            <person name="Robinson-Rechavi M."/>
            <person name="Braasch I."/>
            <person name="Lecointre G."/>
            <person name="Bobe J."/>
            <person name="Postlethwait J.H."/>
            <person name="Berthelot C."/>
            <person name="Roest Crollius H."/>
            <person name="Guiguen Y."/>
        </authorList>
    </citation>
    <scope>NUCLEOTIDE SEQUENCE</scope>
    <source>
        <strain evidence="2">WJC10195</strain>
    </source>
</reference>
<keyword evidence="3" id="KW-1185">Reference proteome</keyword>
<feature type="compositionally biased region" description="Low complexity" evidence="1">
    <location>
        <begin position="100"/>
        <end position="109"/>
    </location>
</feature>
<gene>
    <name evidence="2" type="ORF">SKAU_G00057660</name>
</gene>
<accession>A0A9Q1G546</accession>
<feature type="compositionally biased region" description="Basic and acidic residues" evidence="1">
    <location>
        <begin position="45"/>
        <end position="62"/>
    </location>
</feature>
<evidence type="ECO:0000313" key="2">
    <source>
        <dbReference type="EMBL" id="KAJ8375186.1"/>
    </source>
</evidence>
<evidence type="ECO:0000313" key="3">
    <source>
        <dbReference type="Proteomes" id="UP001152622"/>
    </source>
</evidence>
<proteinExistence type="predicted"/>
<dbReference type="EMBL" id="JAINUF010000002">
    <property type="protein sequence ID" value="KAJ8375186.1"/>
    <property type="molecule type" value="Genomic_DNA"/>
</dbReference>
<feature type="compositionally biased region" description="Gly residues" evidence="1">
    <location>
        <begin position="80"/>
        <end position="99"/>
    </location>
</feature>
<comment type="caution">
    <text evidence="2">The sequence shown here is derived from an EMBL/GenBank/DDBJ whole genome shotgun (WGS) entry which is preliminary data.</text>
</comment>
<protein>
    <submittedName>
        <fullName evidence="2">Uncharacterized protein</fullName>
    </submittedName>
</protein>
<feature type="region of interest" description="Disordered" evidence="1">
    <location>
        <begin position="1"/>
        <end position="151"/>
    </location>
</feature>
<sequence length="182" mass="19148">MLALTPSIPLDAGTRAGPIHRGRPNESQSPLASRRSKRRRRRLMGPRERQTAARPGESERPRAAGNNATGGTGLIIEAGKSGGESSRGGFFTRGGGGPGAAEPVGPSVGSRLEKAKQSKYLRKPAEVGGVARPMLRKRQLSSAAGPPPRRSEWFSCLSNWDAFKKGLALIAEATEAAAVDAK</sequence>
<feature type="compositionally biased region" description="Basic residues" evidence="1">
    <location>
        <begin position="34"/>
        <end position="44"/>
    </location>
</feature>
<organism evidence="2 3">
    <name type="scientific">Synaphobranchus kaupii</name>
    <name type="common">Kaup's arrowtooth eel</name>
    <dbReference type="NCBI Taxonomy" id="118154"/>
    <lineage>
        <taxon>Eukaryota</taxon>
        <taxon>Metazoa</taxon>
        <taxon>Chordata</taxon>
        <taxon>Craniata</taxon>
        <taxon>Vertebrata</taxon>
        <taxon>Euteleostomi</taxon>
        <taxon>Actinopterygii</taxon>
        <taxon>Neopterygii</taxon>
        <taxon>Teleostei</taxon>
        <taxon>Anguilliformes</taxon>
        <taxon>Synaphobranchidae</taxon>
        <taxon>Synaphobranchus</taxon>
    </lineage>
</organism>
<dbReference type="Proteomes" id="UP001152622">
    <property type="component" value="Chromosome 2"/>
</dbReference>
<name>A0A9Q1G546_SYNKA</name>
<dbReference type="AlphaFoldDB" id="A0A9Q1G546"/>
<evidence type="ECO:0000256" key="1">
    <source>
        <dbReference type="SAM" id="MobiDB-lite"/>
    </source>
</evidence>